<dbReference type="InterPro" id="IPR001296">
    <property type="entry name" value="Glyco_trans_1"/>
</dbReference>
<protein>
    <submittedName>
        <fullName evidence="4">D-inositol-3-phosphate glycosyltransferase</fullName>
        <ecNumber evidence="4">2.4.1.250</ecNumber>
    </submittedName>
</protein>
<dbReference type="EC" id="2.4.1.250" evidence="4"/>
<dbReference type="Proteomes" id="UP000184514">
    <property type="component" value="Unassembled WGS sequence"/>
</dbReference>
<dbReference type="SUPFAM" id="SSF53756">
    <property type="entry name" value="UDP-Glycosyltransferase/glycogen phosphorylase"/>
    <property type="match status" value="1"/>
</dbReference>
<proteinExistence type="predicted"/>
<evidence type="ECO:0000259" key="3">
    <source>
        <dbReference type="Pfam" id="PF00534"/>
    </source>
</evidence>
<dbReference type="EMBL" id="MLCB01000030">
    <property type="protein sequence ID" value="OJI95371.1"/>
    <property type="molecule type" value="Genomic_DNA"/>
</dbReference>
<dbReference type="Pfam" id="PF00534">
    <property type="entry name" value="Glycos_transf_1"/>
    <property type="match status" value="1"/>
</dbReference>
<evidence type="ECO:0000256" key="2">
    <source>
        <dbReference type="ARBA" id="ARBA00022679"/>
    </source>
</evidence>
<feature type="domain" description="Glycosyl transferase family 1" evidence="3">
    <location>
        <begin position="2"/>
        <end position="101"/>
    </location>
</feature>
<keyword evidence="5" id="KW-1185">Reference proteome</keyword>
<evidence type="ECO:0000313" key="4">
    <source>
        <dbReference type="EMBL" id="OJI95371.1"/>
    </source>
</evidence>
<evidence type="ECO:0000313" key="5">
    <source>
        <dbReference type="Proteomes" id="UP000184514"/>
    </source>
</evidence>
<gene>
    <name evidence="4" type="primary">mshA_1</name>
    <name evidence="4" type="ORF">PFRI_03870</name>
</gene>
<dbReference type="PANTHER" id="PTHR12526">
    <property type="entry name" value="GLYCOSYLTRANSFERASE"/>
    <property type="match status" value="1"/>
</dbReference>
<keyword evidence="1 4" id="KW-0328">Glycosyltransferase</keyword>
<evidence type="ECO:0000256" key="1">
    <source>
        <dbReference type="ARBA" id="ARBA00022676"/>
    </source>
</evidence>
<dbReference type="CDD" id="cd03801">
    <property type="entry name" value="GT4_PimA-like"/>
    <property type="match status" value="1"/>
</dbReference>
<dbReference type="PANTHER" id="PTHR12526:SF629">
    <property type="entry name" value="TEICHURONIC ACID BIOSYNTHESIS GLYCOSYLTRANSFERASE TUAH-RELATED"/>
    <property type="match status" value="1"/>
</dbReference>
<dbReference type="AlphaFoldDB" id="A0A1L9P1K4"/>
<comment type="caution">
    <text evidence="4">The sequence shown here is derived from an EMBL/GenBank/DDBJ whole genome shotgun (WGS) entry which is preliminary data.</text>
</comment>
<name>A0A1L9P1K4_9RHOB</name>
<sequence>MQLGLGAQLHFHASVPASDVARFISDADIAVLPILPDVMSHQYAMPNKLFEALQAGLPILGANLEEMSEFISTHDLGICYDPFSAQSFSEGLEAILRSSEKGASRRARMLAVSQRYSWEAQGDKLLSVYKSLDLGTHPIRVAMVVPNPCDPDYRVVKQAQTLATAGYQVKVYCTLPAGSNLPVSETINGVEYERIPFSPSAMITPRWLR</sequence>
<reference evidence="4 5" key="1">
    <citation type="submission" date="2016-10" db="EMBL/GenBank/DDBJ databases">
        <title>Genome sequence of Planktotalea frisia SH6-1.</title>
        <authorList>
            <person name="Poehlein A."/>
            <person name="Bakenhus I."/>
            <person name="Voget S."/>
            <person name="Brinkhoff T."/>
            <person name="Simon M."/>
        </authorList>
    </citation>
    <scope>NUCLEOTIDE SEQUENCE [LARGE SCALE GENOMIC DNA]</scope>
    <source>
        <strain evidence="4 5">SH6-1</strain>
    </source>
</reference>
<dbReference type="Gene3D" id="3.40.50.2000">
    <property type="entry name" value="Glycogen Phosphorylase B"/>
    <property type="match status" value="1"/>
</dbReference>
<dbReference type="GO" id="GO:0102710">
    <property type="term" value="F:D-inositol-3-phosphate glycosyltransferase activity"/>
    <property type="evidence" value="ECO:0007669"/>
    <property type="project" value="UniProtKB-EC"/>
</dbReference>
<organism evidence="4 5">
    <name type="scientific">Planktotalea frisia</name>
    <dbReference type="NCBI Taxonomy" id="696762"/>
    <lineage>
        <taxon>Bacteria</taxon>
        <taxon>Pseudomonadati</taxon>
        <taxon>Pseudomonadota</taxon>
        <taxon>Alphaproteobacteria</taxon>
        <taxon>Rhodobacterales</taxon>
        <taxon>Paracoccaceae</taxon>
        <taxon>Planktotalea</taxon>
    </lineage>
</organism>
<keyword evidence="2 4" id="KW-0808">Transferase</keyword>
<accession>A0A1L9P1K4</accession>
<dbReference type="STRING" id="696762.PFRI_03870"/>